<dbReference type="Gene3D" id="1.25.40.10">
    <property type="entry name" value="Tetratricopeptide repeat domain"/>
    <property type="match status" value="1"/>
</dbReference>
<evidence type="ECO:0000313" key="3">
    <source>
        <dbReference type="Proteomes" id="UP001412239"/>
    </source>
</evidence>
<evidence type="ECO:0000313" key="2">
    <source>
        <dbReference type="EMBL" id="CUS07615.1"/>
    </source>
</evidence>
<evidence type="ECO:0000256" key="1">
    <source>
        <dbReference type="SAM" id="MobiDB-lite"/>
    </source>
</evidence>
<name>A0A292PLP7_9PEZI</name>
<feature type="compositionally biased region" description="Low complexity" evidence="1">
    <location>
        <begin position="499"/>
        <end position="513"/>
    </location>
</feature>
<sequence>MMPRKRASTTLDQTVIPQLSTWELRSIYSQELFVFRCDVTAAQISSAMTSYPTLRDVGVLTSDDISNLSRQIHTRYRLSRCESEVFGHIEQLITDLKSGEIPGHPLASVHLMSCLKDMERFEVANGFWKWLVDLDETHCDARVYGVAIENYAYQGVTQDELERMFMEALGRYSETVDAKIARDTGKATRLMLLQGIITARILHGDWRGAYEGFDISVRLYPTLTPARIYELFLYERPVKEAYIVFLMACRAGTPPKPPTLTPLLRGIWAKHRDVKAMIRLVYAFVGAGGTPFPQHLNSLVLAILGSLPSDASKGKGEEFDRMFDATMALIRDLISAFGGLRVFPSQGTFNTIITLGGKLKRLDLVHGGMKELLAAHLEPNMITYRTIVNAFGEMGDREQFQAGWRDLCAAREELGVPWDVKDFTALIKAWPLPFSSYPGGLNLGIPDYVRDEIEASGLDLTHEVHRISMAKFYKIQSRMRNASTASPPDIPATDPSHSQPTPEAATPQPTLLPFSLSDPTKRLKIRREVNNLSTIFSSGKIYDFASSPVFNTTSANKSHEKIVDIDFATPDIIPPSELQSFYAELTSSVSKVSSGEDALTRTATGYTVRELRFENWRTINRLLFEAELFEKEMIERRVRGMVMRGRIAGVVDRQEGDGGGEMGKMFEGEERAKKRIENVRRGIQGVTKAHGEGEVGWRKEELKVRGLLGRDVNIEGVEGVQGV</sequence>
<evidence type="ECO:0008006" key="4">
    <source>
        <dbReference type="Google" id="ProtNLM"/>
    </source>
</evidence>
<protein>
    <recommendedName>
        <fullName evidence="4">Pentatricopeptide repeat domain-containing protein</fullName>
    </recommendedName>
</protein>
<gene>
    <name evidence="2" type="ORF">GSTUAT00008298001</name>
</gene>
<organism evidence="2 3">
    <name type="scientific">Tuber aestivum</name>
    <name type="common">summer truffle</name>
    <dbReference type="NCBI Taxonomy" id="59557"/>
    <lineage>
        <taxon>Eukaryota</taxon>
        <taxon>Fungi</taxon>
        <taxon>Dikarya</taxon>
        <taxon>Ascomycota</taxon>
        <taxon>Pezizomycotina</taxon>
        <taxon>Pezizomycetes</taxon>
        <taxon>Pezizales</taxon>
        <taxon>Tuberaceae</taxon>
        <taxon>Tuber</taxon>
    </lineage>
</organism>
<keyword evidence="3" id="KW-1185">Reference proteome</keyword>
<proteinExistence type="predicted"/>
<dbReference type="AlphaFoldDB" id="A0A292PLP7"/>
<reference evidence="2" key="1">
    <citation type="submission" date="2015-10" db="EMBL/GenBank/DDBJ databases">
        <authorList>
            <person name="Regsiter A."/>
            <person name="william w."/>
        </authorList>
    </citation>
    <scope>NUCLEOTIDE SEQUENCE</scope>
    <source>
        <strain evidence="2">Montdore</strain>
    </source>
</reference>
<feature type="region of interest" description="Disordered" evidence="1">
    <location>
        <begin position="482"/>
        <end position="513"/>
    </location>
</feature>
<dbReference type="Proteomes" id="UP001412239">
    <property type="component" value="Unassembled WGS sequence"/>
</dbReference>
<dbReference type="EMBL" id="LN891190">
    <property type="protein sequence ID" value="CUS07615.1"/>
    <property type="molecule type" value="Genomic_DNA"/>
</dbReference>
<dbReference type="InterPro" id="IPR011990">
    <property type="entry name" value="TPR-like_helical_dom_sf"/>
</dbReference>
<accession>A0A292PLP7</accession>